<protein>
    <submittedName>
        <fullName evidence="1">Uncharacterized protein</fullName>
    </submittedName>
</protein>
<name>A0A364JSB4_9HYPH</name>
<dbReference type="AlphaFoldDB" id="A0A364JSB4"/>
<dbReference type="EMBL" id="QLMK01000021">
    <property type="protein sequence ID" value="RAK25626.1"/>
    <property type="molecule type" value="Genomic_DNA"/>
</dbReference>
<organism evidence="1 2">
    <name type="scientific">Falsochrobactrum ovis</name>
    <dbReference type="NCBI Taxonomy" id="1293442"/>
    <lineage>
        <taxon>Bacteria</taxon>
        <taxon>Pseudomonadati</taxon>
        <taxon>Pseudomonadota</taxon>
        <taxon>Alphaproteobacteria</taxon>
        <taxon>Hyphomicrobiales</taxon>
        <taxon>Brucellaceae</taxon>
        <taxon>Falsochrobactrum</taxon>
    </lineage>
</organism>
<evidence type="ECO:0000313" key="1">
    <source>
        <dbReference type="EMBL" id="RAK25626.1"/>
    </source>
</evidence>
<keyword evidence="2" id="KW-1185">Reference proteome</keyword>
<accession>A0A364JSB4</accession>
<reference evidence="1 2" key="1">
    <citation type="submission" date="2018-06" db="EMBL/GenBank/DDBJ databases">
        <title>Genomic Encyclopedia of Type Strains, Phase IV (KMG-IV): sequencing the most valuable type-strain genomes for metagenomic binning, comparative biology and taxonomic classification.</title>
        <authorList>
            <person name="Goeker M."/>
        </authorList>
    </citation>
    <scope>NUCLEOTIDE SEQUENCE [LARGE SCALE GENOMIC DNA]</scope>
    <source>
        <strain evidence="1 2">DSM 26720</strain>
    </source>
</reference>
<evidence type="ECO:0000313" key="2">
    <source>
        <dbReference type="Proteomes" id="UP000249453"/>
    </source>
</evidence>
<comment type="caution">
    <text evidence="1">The sequence shown here is derived from an EMBL/GenBank/DDBJ whole genome shotgun (WGS) entry which is preliminary data.</text>
</comment>
<proteinExistence type="predicted"/>
<dbReference type="Proteomes" id="UP000249453">
    <property type="component" value="Unassembled WGS sequence"/>
</dbReference>
<sequence>MPIKPMPPEMATVAPVAAATETEHDQVARRLFAIPDTEGKGRGLRHQ</sequence>
<gene>
    <name evidence="1" type="ORF">C7374_12112</name>
</gene>